<dbReference type="SUPFAM" id="SSF46785">
    <property type="entry name" value="Winged helix' DNA-binding domain"/>
    <property type="match status" value="1"/>
</dbReference>
<dbReference type="Gene3D" id="1.10.10.10">
    <property type="entry name" value="Winged helix-like DNA-binding domain superfamily/Winged helix DNA-binding domain"/>
    <property type="match status" value="1"/>
</dbReference>
<name>A0A1I4ZKV0_9ACTN</name>
<sequence>MRSLPQAQRVQTTTPSLVRCRDTRVFCCVMAPVCGPPNVAVHFRFTHWIVQYGCMIDLRRLHMLRLVHQYGTVTSAADALHLTPSAVSHQLRELARELKVPLLEPQGRKVRLTPAAHLLVEHADGLLAKWEETLADLESHRAGAAGPLRMCGFTTAVGGLVAPAAGALLRDDPDLAVEIRECDTDVAMGLLAAGETDIAVIEPTPEAPPPGDPRFDRQPLLEEALDLIVPAGHPFASRGGVRLEDAADEPWISVQPEGCAHHQQVVAYCAAAGFTPRIAHNATTWSVIWALVANGLGVSLVPRLAGGPSDQPVVRVPLGGDGVPRRRVLTCVRRGSRGNPLIARGLRALRDAVPDRCVLAAA</sequence>
<dbReference type="GO" id="GO:0032993">
    <property type="term" value="C:protein-DNA complex"/>
    <property type="evidence" value="ECO:0007669"/>
    <property type="project" value="TreeGrafter"/>
</dbReference>
<gene>
    <name evidence="6" type="ORF">SAMN04489713_102244</name>
</gene>
<dbReference type="AlphaFoldDB" id="A0A1I4ZKV0"/>
<dbReference type="PROSITE" id="PS50931">
    <property type="entry name" value="HTH_LYSR"/>
    <property type="match status" value="1"/>
</dbReference>
<dbReference type="InterPro" id="IPR036390">
    <property type="entry name" value="WH_DNA-bd_sf"/>
</dbReference>
<dbReference type="EMBL" id="FOVH01000002">
    <property type="protein sequence ID" value="SFN50901.1"/>
    <property type="molecule type" value="Genomic_DNA"/>
</dbReference>
<dbReference type="PANTHER" id="PTHR30346:SF29">
    <property type="entry name" value="LYSR SUBSTRATE-BINDING"/>
    <property type="match status" value="1"/>
</dbReference>
<dbReference type="InParanoid" id="A0A1I4ZKV0"/>
<evidence type="ECO:0000256" key="1">
    <source>
        <dbReference type="ARBA" id="ARBA00009437"/>
    </source>
</evidence>
<evidence type="ECO:0000256" key="4">
    <source>
        <dbReference type="ARBA" id="ARBA00023163"/>
    </source>
</evidence>
<dbReference type="CDD" id="cd08423">
    <property type="entry name" value="PBP2_LTTR_like_6"/>
    <property type="match status" value="1"/>
</dbReference>
<dbReference type="STRING" id="1993.SAMN04489713_102244"/>
<proteinExistence type="inferred from homology"/>
<dbReference type="SUPFAM" id="SSF53850">
    <property type="entry name" value="Periplasmic binding protein-like II"/>
    <property type="match status" value="1"/>
</dbReference>
<accession>A0A1I4ZKV0</accession>
<dbReference type="eggNOG" id="COG0583">
    <property type="taxonomic scope" value="Bacteria"/>
</dbReference>
<keyword evidence="4" id="KW-0804">Transcription</keyword>
<dbReference type="InterPro" id="IPR005119">
    <property type="entry name" value="LysR_subst-bd"/>
</dbReference>
<comment type="similarity">
    <text evidence="1">Belongs to the LysR transcriptional regulatory family.</text>
</comment>
<dbReference type="PANTHER" id="PTHR30346">
    <property type="entry name" value="TRANSCRIPTIONAL DUAL REGULATOR HCAR-RELATED"/>
    <property type="match status" value="1"/>
</dbReference>
<dbReference type="Pfam" id="PF03466">
    <property type="entry name" value="LysR_substrate"/>
    <property type="match status" value="1"/>
</dbReference>
<evidence type="ECO:0000313" key="7">
    <source>
        <dbReference type="Proteomes" id="UP000183413"/>
    </source>
</evidence>
<evidence type="ECO:0000256" key="2">
    <source>
        <dbReference type="ARBA" id="ARBA00023015"/>
    </source>
</evidence>
<dbReference type="GO" id="GO:0003700">
    <property type="term" value="F:DNA-binding transcription factor activity"/>
    <property type="evidence" value="ECO:0007669"/>
    <property type="project" value="InterPro"/>
</dbReference>
<dbReference type="InterPro" id="IPR036388">
    <property type="entry name" value="WH-like_DNA-bd_sf"/>
</dbReference>
<keyword evidence="3 6" id="KW-0238">DNA-binding</keyword>
<dbReference type="Gene3D" id="3.40.190.10">
    <property type="entry name" value="Periplasmic binding protein-like II"/>
    <property type="match status" value="2"/>
</dbReference>
<organism evidence="6 7">
    <name type="scientific">Actinomadura madurae</name>
    <dbReference type="NCBI Taxonomy" id="1993"/>
    <lineage>
        <taxon>Bacteria</taxon>
        <taxon>Bacillati</taxon>
        <taxon>Actinomycetota</taxon>
        <taxon>Actinomycetes</taxon>
        <taxon>Streptosporangiales</taxon>
        <taxon>Thermomonosporaceae</taxon>
        <taxon>Actinomadura</taxon>
    </lineage>
</organism>
<protein>
    <submittedName>
        <fullName evidence="6">DNA-binding transcriptional regulator, LysR family</fullName>
    </submittedName>
</protein>
<dbReference type="InterPro" id="IPR000847">
    <property type="entry name" value="LysR_HTH_N"/>
</dbReference>
<dbReference type="Pfam" id="PF00126">
    <property type="entry name" value="HTH_1"/>
    <property type="match status" value="1"/>
</dbReference>
<dbReference type="GO" id="GO:0003677">
    <property type="term" value="F:DNA binding"/>
    <property type="evidence" value="ECO:0007669"/>
    <property type="project" value="UniProtKB-KW"/>
</dbReference>
<dbReference type="Proteomes" id="UP000183413">
    <property type="component" value="Unassembled WGS sequence"/>
</dbReference>
<reference evidence="6 7" key="1">
    <citation type="submission" date="2016-10" db="EMBL/GenBank/DDBJ databases">
        <authorList>
            <person name="de Groot N.N."/>
        </authorList>
    </citation>
    <scope>NUCLEOTIDE SEQUENCE [LARGE SCALE GENOMIC DNA]</scope>
    <source>
        <strain evidence="6 7">DSM 43067</strain>
    </source>
</reference>
<evidence type="ECO:0000256" key="3">
    <source>
        <dbReference type="ARBA" id="ARBA00023125"/>
    </source>
</evidence>
<keyword evidence="2" id="KW-0805">Transcription regulation</keyword>
<feature type="domain" description="HTH lysR-type" evidence="5">
    <location>
        <begin position="56"/>
        <end position="113"/>
    </location>
</feature>
<evidence type="ECO:0000313" key="6">
    <source>
        <dbReference type="EMBL" id="SFN50901.1"/>
    </source>
</evidence>
<evidence type="ECO:0000259" key="5">
    <source>
        <dbReference type="PROSITE" id="PS50931"/>
    </source>
</evidence>
<keyword evidence="7" id="KW-1185">Reference proteome</keyword>